<comment type="similarity">
    <text evidence="1">Belongs to the metallo-beta-lactamase superfamily.</text>
</comment>
<dbReference type="Pfam" id="PF00753">
    <property type="entry name" value="Lactamase_B"/>
    <property type="match status" value="1"/>
</dbReference>
<proteinExistence type="inferred from homology"/>
<dbReference type="InterPro" id="IPR036866">
    <property type="entry name" value="RibonucZ/Hydroxyglut_hydro"/>
</dbReference>
<reference evidence="5 6" key="1">
    <citation type="journal article" date="2019" name="Microbiol. Resour. Announc.">
        <title>Draft Genome Sequence of the Most Traditional epsilon-Poly-l-Lysine Producer, Streptomyces albulus NBRC14147.</title>
        <authorList>
            <person name="Yamanaka K."/>
            <person name="Hamano Y."/>
        </authorList>
    </citation>
    <scope>NUCLEOTIDE SEQUENCE [LARGE SCALE GENOMIC DNA]</scope>
    <source>
        <strain evidence="5 6">NBRC 14147</strain>
    </source>
</reference>
<protein>
    <submittedName>
        <fullName evidence="5">MBL fold metallo-hydrolase</fullName>
    </submittedName>
</protein>
<dbReference type="InterPro" id="IPR051013">
    <property type="entry name" value="MBL_superfamily_lactonases"/>
</dbReference>
<keyword evidence="2" id="KW-0479">Metal-binding</keyword>
<evidence type="ECO:0000256" key="3">
    <source>
        <dbReference type="ARBA" id="ARBA00022801"/>
    </source>
</evidence>
<dbReference type="AlphaFoldDB" id="A0A059W6F1"/>
<dbReference type="PANTHER" id="PTHR42978">
    <property type="entry name" value="QUORUM-QUENCHING LACTONASE YTNP-RELATED-RELATED"/>
    <property type="match status" value="1"/>
</dbReference>
<accession>A0A059W6F1</accession>
<keyword evidence="3 5" id="KW-0378">Hydrolase</keyword>
<dbReference type="eggNOG" id="COG0491">
    <property type="taxonomic scope" value="Bacteria"/>
</dbReference>
<dbReference type="GO" id="GO:0046872">
    <property type="term" value="F:metal ion binding"/>
    <property type="evidence" value="ECO:0007669"/>
    <property type="project" value="UniProtKB-KW"/>
</dbReference>
<evidence type="ECO:0000256" key="1">
    <source>
        <dbReference type="ARBA" id="ARBA00007749"/>
    </source>
</evidence>
<dbReference type="InterPro" id="IPR001279">
    <property type="entry name" value="Metallo-B-lactamas"/>
</dbReference>
<organism evidence="5 6">
    <name type="scientific">Streptomyces noursei</name>
    <name type="common">Streptomyces albulus</name>
    <dbReference type="NCBI Taxonomy" id="1971"/>
    <lineage>
        <taxon>Bacteria</taxon>
        <taxon>Bacillati</taxon>
        <taxon>Actinomycetota</taxon>
        <taxon>Actinomycetes</taxon>
        <taxon>Kitasatosporales</taxon>
        <taxon>Streptomycetaceae</taxon>
        <taxon>Streptomyces</taxon>
    </lineage>
</organism>
<keyword evidence="4" id="KW-0862">Zinc</keyword>
<sequence>MDTMVLGNVEITRIVELPARGRPRDYVFPDVPVEHWRAHEKWLAPAFLDPAADEVALTIQTWLVRSEGRTILIDTGVGNDRDRPAMPNFHHLHTDYLAQLAAAGVRLTDVDTVICTHVHSDHVGWNTRRTEDGAWQPTFPRARYVIPRADFDYWDPAAGHRTRSGRQMANVFEDSVAPVHQAGQTTLWEGDQHLVDAHLRIEPAPGHTPGSCVVWLRSGTERAVFAGDLVHSPLQIAEPDDCPRFDEDEPRARDSRRRVLAEAADRGALVFPAHFPGPGAAEVQRVGDRFTVTAWAAWD</sequence>
<dbReference type="Proteomes" id="UP000288351">
    <property type="component" value="Unassembled WGS sequence"/>
</dbReference>
<dbReference type="STRING" id="68570.DC74_6625"/>
<dbReference type="EMBL" id="BHXC01000007">
    <property type="protein sequence ID" value="GCB94791.1"/>
    <property type="molecule type" value="Genomic_DNA"/>
</dbReference>
<evidence type="ECO:0000313" key="6">
    <source>
        <dbReference type="Proteomes" id="UP000288351"/>
    </source>
</evidence>
<dbReference type="CDD" id="cd16277">
    <property type="entry name" value="metallo-hydrolase-like_MBL-fold"/>
    <property type="match status" value="1"/>
</dbReference>
<gene>
    <name evidence="5" type="ORF">SALB_07592</name>
</gene>
<evidence type="ECO:0000256" key="2">
    <source>
        <dbReference type="ARBA" id="ARBA00022723"/>
    </source>
</evidence>
<comment type="caution">
    <text evidence="5">The sequence shown here is derived from an EMBL/GenBank/DDBJ whole genome shotgun (WGS) entry which is preliminary data.</text>
</comment>
<dbReference type="SMART" id="SM00849">
    <property type="entry name" value="Lactamase_B"/>
    <property type="match status" value="1"/>
</dbReference>
<dbReference type="Gene3D" id="3.60.15.10">
    <property type="entry name" value="Ribonuclease Z/Hydroxyacylglutathione hydrolase-like"/>
    <property type="match status" value="1"/>
</dbReference>
<evidence type="ECO:0000256" key="4">
    <source>
        <dbReference type="ARBA" id="ARBA00022833"/>
    </source>
</evidence>
<dbReference type="SUPFAM" id="SSF56281">
    <property type="entry name" value="Metallo-hydrolase/oxidoreductase"/>
    <property type="match status" value="1"/>
</dbReference>
<dbReference type="RefSeq" id="WP_016573503.1">
    <property type="nucleotide sequence ID" value="NZ_BHXC01000007.1"/>
</dbReference>
<name>A0A059W6F1_STRNR</name>
<dbReference type="GO" id="GO:0016787">
    <property type="term" value="F:hydrolase activity"/>
    <property type="evidence" value="ECO:0007669"/>
    <property type="project" value="UniProtKB-KW"/>
</dbReference>
<evidence type="ECO:0000313" key="5">
    <source>
        <dbReference type="EMBL" id="GCB94791.1"/>
    </source>
</evidence>
<dbReference type="PANTHER" id="PTHR42978:SF6">
    <property type="entry name" value="QUORUM-QUENCHING LACTONASE YTNP-RELATED"/>
    <property type="match status" value="1"/>
</dbReference>